<feature type="region of interest" description="Disordered" evidence="1">
    <location>
        <begin position="24"/>
        <end position="47"/>
    </location>
</feature>
<dbReference type="RefSeq" id="WP_130154521.1">
    <property type="nucleotide sequence ID" value="NZ_SCFB01000017.1"/>
</dbReference>
<keyword evidence="2" id="KW-0732">Signal</keyword>
<evidence type="ECO:0000256" key="2">
    <source>
        <dbReference type="SAM" id="SignalP"/>
    </source>
</evidence>
<evidence type="ECO:0000313" key="4">
    <source>
        <dbReference type="Proteomes" id="UP000293550"/>
    </source>
</evidence>
<protein>
    <recommendedName>
        <fullName evidence="5">DUF4034 domain-containing protein</fullName>
    </recommendedName>
</protein>
<feature type="compositionally biased region" description="Low complexity" evidence="1">
    <location>
        <begin position="24"/>
        <end position="37"/>
    </location>
</feature>
<dbReference type="Gene3D" id="1.25.40.10">
    <property type="entry name" value="Tetratricopeptide repeat domain"/>
    <property type="match status" value="1"/>
</dbReference>
<dbReference type="AlphaFoldDB" id="A0A4Q7DG98"/>
<dbReference type="InterPro" id="IPR011990">
    <property type="entry name" value="TPR-like_helical_dom_sf"/>
</dbReference>
<dbReference type="Proteomes" id="UP000293550">
    <property type="component" value="Unassembled WGS sequence"/>
</dbReference>
<feature type="compositionally biased region" description="Basic and acidic residues" evidence="1">
    <location>
        <begin position="106"/>
        <end position="120"/>
    </location>
</feature>
<organism evidence="3 4">
    <name type="scientific">Candidatus Finniella inopinata</name>
    <dbReference type="NCBI Taxonomy" id="1696036"/>
    <lineage>
        <taxon>Bacteria</taxon>
        <taxon>Pseudomonadati</taxon>
        <taxon>Pseudomonadota</taxon>
        <taxon>Alphaproteobacteria</taxon>
        <taxon>Holosporales</taxon>
        <taxon>Candidatus Paracaedibacteraceae</taxon>
        <taxon>Candidatus Finniella</taxon>
    </lineage>
</organism>
<feature type="signal peptide" evidence="2">
    <location>
        <begin position="1"/>
        <end position="23"/>
    </location>
</feature>
<name>A0A4Q7DG98_9PROT</name>
<evidence type="ECO:0008006" key="5">
    <source>
        <dbReference type="Google" id="ProtNLM"/>
    </source>
</evidence>
<feature type="chain" id="PRO_5020386129" description="DUF4034 domain-containing protein" evidence="2">
    <location>
        <begin position="24"/>
        <end position="505"/>
    </location>
</feature>
<dbReference type="EMBL" id="SCFB01000017">
    <property type="protein sequence ID" value="RZI45310.1"/>
    <property type="molecule type" value="Genomic_DNA"/>
</dbReference>
<feature type="region of interest" description="Disordered" evidence="1">
    <location>
        <begin position="106"/>
        <end position="130"/>
    </location>
</feature>
<gene>
    <name evidence="3" type="ORF">EQU50_07565</name>
</gene>
<evidence type="ECO:0000256" key="1">
    <source>
        <dbReference type="SAM" id="MobiDB-lite"/>
    </source>
</evidence>
<evidence type="ECO:0000313" key="3">
    <source>
        <dbReference type="EMBL" id="RZI45310.1"/>
    </source>
</evidence>
<comment type="caution">
    <text evidence="3">The sequence shown here is derived from an EMBL/GenBank/DDBJ whole genome shotgun (WGS) entry which is preliminary data.</text>
</comment>
<proteinExistence type="predicted"/>
<accession>A0A4Q7DG98</accession>
<reference evidence="3 4" key="1">
    <citation type="submission" date="2018-10" db="EMBL/GenBank/DDBJ databases">
        <title>An updated phylogeny of the Alphaproteobacteria reveals that the parasitic Rickettsiales and Holosporales have independent origins.</title>
        <authorList>
            <person name="Munoz-Gomez S.A."/>
            <person name="Hess S."/>
            <person name="Burger G."/>
            <person name="Lang B.F."/>
            <person name="Susko E."/>
            <person name="Slamovits C.H."/>
            <person name="Roger A.J."/>
        </authorList>
    </citation>
    <scope>NUCLEOTIDE SEQUENCE [LARGE SCALE GENOMIC DNA]</scope>
    <source>
        <strain evidence="3">HOLO01</strain>
    </source>
</reference>
<keyword evidence="4" id="KW-1185">Reference proteome</keyword>
<sequence length="505" mass="58632">MLKKTLLCSVTLLPFMTLGFASSQTYPDQTDTTTKPTTRNRFHARDDQGSLSHKKSCLRQTSVFEDELDEQYSLFQVEMRKSPKEKLLRLFDDGYQWSVPEILRKERSSSSRDIDSKEDGGSLSRNTRNNREQVRQIYDCEWHEVGNHNTSQILPSIYDKLKQIPSQGEVEESILNDLDKSDPNNPLVMIAKAFINSVSATGSPQRSEELHQQARELLRFNFIARNVLRALWIDRRLKEEERIVAIEKLERLFPGHPLTAFGKMALYRLYGLKNMEKAVSEEGSRYSYLTAEEIAQYKQRSLEYEQKAQEIGEEQANKVYSYQGPFKSVIYSLFSTLGPRSQDLKEHEKYLVERLGWFDRAFYYRWAMAYELADHQLCGSYLKKAVDYIPFYPPAQYKWSQFLELKSASLQRQLQELRTQQFNALFQAAERGEMHAQRDLAETYQTGRTSITREPIVPTNSQAAVYWCQRVVENPNQDPKIQGLKTGAQRILDSINKKTPVASSK</sequence>